<evidence type="ECO:0000313" key="2">
    <source>
        <dbReference type="EMBL" id="PLW58160.1"/>
    </source>
</evidence>
<sequence length="55" mass="5977">MTKVPRQDPSSRLRPGHATITGSQVSQTLPSISFFLFIPYVSHFPPSPPLSLPGT</sequence>
<comment type="caution">
    <text evidence="2">The sequence shown here is derived from an EMBL/GenBank/DDBJ whole genome shotgun (WGS) entry which is preliminary data.</text>
</comment>
<feature type="compositionally biased region" description="Basic and acidic residues" evidence="1">
    <location>
        <begin position="1"/>
        <end position="11"/>
    </location>
</feature>
<keyword evidence="3" id="KW-1185">Reference proteome</keyword>
<name>A0A2N5W7D8_9BASI</name>
<evidence type="ECO:0000313" key="3">
    <source>
        <dbReference type="Proteomes" id="UP000235388"/>
    </source>
</evidence>
<reference evidence="2 3" key="1">
    <citation type="submission" date="2017-11" db="EMBL/GenBank/DDBJ databases">
        <title>De novo assembly and phasing of dikaryotic genomes from two isolates of Puccinia coronata f. sp. avenae, the causal agent of oat crown rust.</title>
        <authorList>
            <person name="Miller M.E."/>
            <person name="Zhang Y."/>
            <person name="Omidvar V."/>
            <person name="Sperschneider J."/>
            <person name="Schwessinger B."/>
            <person name="Raley C."/>
            <person name="Palmer J.M."/>
            <person name="Garnica D."/>
            <person name="Upadhyaya N."/>
            <person name="Rathjen J."/>
            <person name="Taylor J.M."/>
            <person name="Park R.F."/>
            <person name="Dodds P.N."/>
            <person name="Hirsch C.D."/>
            <person name="Kianian S.F."/>
            <person name="Figueroa M."/>
        </authorList>
    </citation>
    <scope>NUCLEOTIDE SEQUENCE [LARGE SCALE GENOMIC DNA]</scope>
    <source>
        <strain evidence="2">12NC29</strain>
    </source>
</reference>
<dbReference type="Proteomes" id="UP000235388">
    <property type="component" value="Unassembled WGS sequence"/>
</dbReference>
<evidence type="ECO:0000256" key="1">
    <source>
        <dbReference type="SAM" id="MobiDB-lite"/>
    </source>
</evidence>
<gene>
    <name evidence="2" type="ORF">PCANC_04163</name>
</gene>
<dbReference type="EMBL" id="PGCJ01000005">
    <property type="protein sequence ID" value="PLW58160.1"/>
    <property type="molecule type" value="Genomic_DNA"/>
</dbReference>
<feature type="region of interest" description="Disordered" evidence="1">
    <location>
        <begin position="1"/>
        <end position="24"/>
    </location>
</feature>
<protein>
    <submittedName>
        <fullName evidence="2">Uncharacterized protein</fullName>
    </submittedName>
</protein>
<proteinExistence type="predicted"/>
<organism evidence="2 3">
    <name type="scientific">Puccinia coronata f. sp. avenae</name>
    <dbReference type="NCBI Taxonomy" id="200324"/>
    <lineage>
        <taxon>Eukaryota</taxon>
        <taxon>Fungi</taxon>
        <taxon>Dikarya</taxon>
        <taxon>Basidiomycota</taxon>
        <taxon>Pucciniomycotina</taxon>
        <taxon>Pucciniomycetes</taxon>
        <taxon>Pucciniales</taxon>
        <taxon>Pucciniaceae</taxon>
        <taxon>Puccinia</taxon>
    </lineage>
</organism>
<accession>A0A2N5W7D8</accession>
<dbReference type="AlphaFoldDB" id="A0A2N5W7D8"/>